<reference evidence="2" key="1">
    <citation type="submission" date="2020-06" db="EMBL/GenBank/DDBJ databases">
        <authorList>
            <person name="Li T."/>
            <person name="Hu X."/>
            <person name="Zhang T."/>
            <person name="Song X."/>
            <person name="Zhang H."/>
            <person name="Dai N."/>
            <person name="Sheng W."/>
            <person name="Hou X."/>
            <person name="Wei L."/>
        </authorList>
    </citation>
    <scope>NUCLEOTIDE SEQUENCE</scope>
    <source>
        <strain evidence="2">KEN1</strain>
        <tissue evidence="2">Leaf</tissue>
    </source>
</reference>
<accession>A0AAW2WH83</accession>
<dbReference type="PANTHER" id="PTHR31286">
    <property type="entry name" value="GLYCINE-RICH CELL WALL STRUCTURAL PROTEIN 1.8-LIKE"/>
    <property type="match status" value="1"/>
</dbReference>
<dbReference type="Pfam" id="PF14111">
    <property type="entry name" value="DUF4283"/>
    <property type="match status" value="1"/>
</dbReference>
<evidence type="ECO:0000313" key="2">
    <source>
        <dbReference type="EMBL" id="KAL0440586.1"/>
    </source>
</evidence>
<organism evidence="2">
    <name type="scientific">Sesamum latifolium</name>
    <dbReference type="NCBI Taxonomy" id="2727402"/>
    <lineage>
        <taxon>Eukaryota</taxon>
        <taxon>Viridiplantae</taxon>
        <taxon>Streptophyta</taxon>
        <taxon>Embryophyta</taxon>
        <taxon>Tracheophyta</taxon>
        <taxon>Spermatophyta</taxon>
        <taxon>Magnoliopsida</taxon>
        <taxon>eudicotyledons</taxon>
        <taxon>Gunneridae</taxon>
        <taxon>Pentapetalae</taxon>
        <taxon>asterids</taxon>
        <taxon>lamiids</taxon>
        <taxon>Lamiales</taxon>
        <taxon>Pedaliaceae</taxon>
        <taxon>Sesamum</taxon>
    </lineage>
</organism>
<reference evidence="2" key="2">
    <citation type="journal article" date="2024" name="Plant">
        <title>Genomic evolution and insights into agronomic trait innovations of Sesamum species.</title>
        <authorList>
            <person name="Miao H."/>
            <person name="Wang L."/>
            <person name="Qu L."/>
            <person name="Liu H."/>
            <person name="Sun Y."/>
            <person name="Le M."/>
            <person name="Wang Q."/>
            <person name="Wei S."/>
            <person name="Zheng Y."/>
            <person name="Lin W."/>
            <person name="Duan Y."/>
            <person name="Cao H."/>
            <person name="Xiong S."/>
            <person name="Wang X."/>
            <person name="Wei L."/>
            <person name="Li C."/>
            <person name="Ma Q."/>
            <person name="Ju M."/>
            <person name="Zhao R."/>
            <person name="Li G."/>
            <person name="Mu C."/>
            <person name="Tian Q."/>
            <person name="Mei H."/>
            <person name="Zhang T."/>
            <person name="Gao T."/>
            <person name="Zhang H."/>
        </authorList>
    </citation>
    <scope>NUCLEOTIDE SEQUENCE</scope>
    <source>
        <strain evidence="2">KEN1</strain>
    </source>
</reference>
<gene>
    <name evidence="2" type="ORF">Slati_2541600</name>
</gene>
<comment type="caution">
    <text evidence="2">The sequence shown here is derived from an EMBL/GenBank/DDBJ whole genome shotgun (WGS) entry which is preliminary data.</text>
</comment>
<dbReference type="InterPro" id="IPR025558">
    <property type="entry name" value="DUF4283"/>
</dbReference>
<proteinExistence type="predicted"/>
<evidence type="ECO:0000259" key="1">
    <source>
        <dbReference type="Pfam" id="PF14111"/>
    </source>
</evidence>
<feature type="domain" description="DUF4283" evidence="1">
    <location>
        <begin position="2"/>
        <end position="78"/>
    </location>
</feature>
<dbReference type="PANTHER" id="PTHR31286:SF179">
    <property type="entry name" value="RNASE H TYPE-1 DOMAIN-CONTAINING PROTEIN"/>
    <property type="match status" value="1"/>
</dbReference>
<dbReference type="InterPro" id="IPR040256">
    <property type="entry name" value="At4g02000-like"/>
</dbReference>
<dbReference type="EMBL" id="JACGWN010000008">
    <property type="protein sequence ID" value="KAL0440586.1"/>
    <property type="molecule type" value="Genomic_DNA"/>
</dbReference>
<name>A0AAW2WH83_9LAMI</name>
<dbReference type="AlphaFoldDB" id="A0AAW2WH83"/>
<sequence>MALVGKFSHGEPPYSRLHKLLASTGIKGGFTVTGMNPRHILITLSNEADYARLWTKHICFLEGFPMRIFKRSPTFNPKHESTIVPIWVGLPDLPAHLLKKAALYHIAKLIGTPLQSPHG</sequence>
<protein>
    <recommendedName>
        <fullName evidence="1">DUF4283 domain-containing protein</fullName>
    </recommendedName>
</protein>